<dbReference type="RefSeq" id="WP_041967857.1">
    <property type="nucleotide sequence ID" value="NZ_BASE01000113.1"/>
</dbReference>
<dbReference type="PANTHER" id="PTHR43060">
    <property type="entry name" value="3-HYDROXYISOBUTYRATE DEHYDROGENASE-LIKE 1, MITOCHONDRIAL-RELATED"/>
    <property type="match status" value="1"/>
</dbReference>
<evidence type="ECO:0000259" key="5">
    <source>
        <dbReference type="Pfam" id="PF03446"/>
    </source>
</evidence>
<comment type="caution">
    <text evidence="7">The sequence shown here is derived from an EMBL/GenBank/DDBJ whole genome shotgun (WGS) entry which is preliminary data.</text>
</comment>
<dbReference type="AlphaFoldDB" id="A0A0A8XAE8"/>
<dbReference type="GO" id="GO:0051287">
    <property type="term" value="F:NAD binding"/>
    <property type="evidence" value="ECO:0007669"/>
    <property type="project" value="InterPro"/>
</dbReference>
<evidence type="ECO:0000256" key="1">
    <source>
        <dbReference type="ARBA" id="ARBA00009080"/>
    </source>
</evidence>
<dbReference type="Proteomes" id="UP000031014">
    <property type="component" value="Unassembled WGS sequence"/>
</dbReference>
<dbReference type="STRING" id="1321606.SAMD00020551_4447"/>
<comment type="similarity">
    <text evidence="1">Belongs to the HIBADH-related family.</text>
</comment>
<dbReference type="EC" id="1.1.1.60" evidence="7"/>
<evidence type="ECO:0000256" key="3">
    <source>
        <dbReference type="ARBA" id="ARBA00023027"/>
    </source>
</evidence>
<dbReference type="SUPFAM" id="SSF48179">
    <property type="entry name" value="6-phosphogluconate dehydrogenase C-terminal domain-like"/>
    <property type="match status" value="1"/>
</dbReference>
<sequence>MKVGFIGLGIMGKPMAKNIIHKGFETYLYDLNNEVIQELEKAGGHGCDSVKQVSEKSDVIFTMLPAAKHVQQVLFSEEGVAASAKPNTIVIDMSSVSSDDSQSFAKGLKEYGISFLDAPVSGGEPMAIEGTLSIMVGGDEAVFNSALPVFQCMGKNVVYVGGSGAGSIAKLANQIMVSIHLAALSEAAVFASKAGIDMERLYQAIRGGLAGSAVMDAKMPKIIARDFEPGGRIEINFKDLNNVKETANSLGVPLPLTTQVREIFSSQVANGNATKDHSHIIDFFEKMANHQIPKSNNL</sequence>
<dbReference type="InterPro" id="IPR002204">
    <property type="entry name" value="3-OH-isobutyrate_DH-rel_CS"/>
</dbReference>
<dbReference type="NCBIfam" id="TIGR01505">
    <property type="entry name" value="tartro_sem_red"/>
    <property type="match status" value="1"/>
</dbReference>
<dbReference type="InterPro" id="IPR008927">
    <property type="entry name" value="6-PGluconate_DH-like_C_sf"/>
</dbReference>
<dbReference type="InterPro" id="IPR006398">
    <property type="entry name" value="Tartro_sem_red"/>
</dbReference>
<dbReference type="Pfam" id="PF03446">
    <property type="entry name" value="NAD_binding_2"/>
    <property type="match status" value="1"/>
</dbReference>
<evidence type="ECO:0000313" key="8">
    <source>
        <dbReference type="Proteomes" id="UP000031014"/>
    </source>
</evidence>
<evidence type="ECO:0000256" key="4">
    <source>
        <dbReference type="PIRSR" id="PIRSR000103-1"/>
    </source>
</evidence>
<dbReference type="SUPFAM" id="SSF51735">
    <property type="entry name" value="NAD(P)-binding Rossmann-fold domains"/>
    <property type="match status" value="1"/>
</dbReference>
<dbReference type="Pfam" id="PF14833">
    <property type="entry name" value="NAD_binding_11"/>
    <property type="match status" value="1"/>
</dbReference>
<dbReference type="GO" id="GO:0008679">
    <property type="term" value="F:2-hydroxy-3-oxopropionate reductase activity"/>
    <property type="evidence" value="ECO:0007669"/>
    <property type="project" value="UniProtKB-EC"/>
</dbReference>
<evidence type="ECO:0000256" key="2">
    <source>
        <dbReference type="ARBA" id="ARBA00023002"/>
    </source>
</evidence>
<dbReference type="GO" id="GO:0016054">
    <property type="term" value="P:organic acid catabolic process"/>
    <property type="evidence" value="ECO:0007669"/>
    <property type="project" value="UniProtKB-ARBA"/>
</dbReference>
<accession>A0A0A8XAE8</accession>
<dbReference type="EMBL" id="BASE01000113">
    <property type="protein sequence ID" value="GAM16259.1"/>
    <property type="molecule type" value="Genomic_DNA"/>
</dbReference>
<dbReference type="InterPro" id="IPR015815">
    <property type="entry name" value="HIBADH-related"/>
</dbReference>
<feature type="domain" description="6-phosphogluconate dehydrogenase NADP-binding" evidence="5">
    <location>
        <begin position="2"/>
        <end position="161"/>
    </location>
</feature>
<keyword evidence="8" id="KW-1185">Reference proteome</keyword>
<dbReference type="GO" id="GO:0046487">
    <property type="term" value="P:glyoxylate metabolic process"/>
    <property type="evidence" value="ECO:0007669"/>
    <property type="project" value="InterPro"/>
</dbReference>
<dbReference type="InterPro" id="IPR006115">
    <property type="entry name" value="6PGDH_NADP-bd"/>
</dbReference>
<dbReference type="Gene3D" id="1.10.1040.10">
    <property type="entry name" value="N-(1-d-carboxylethyl)-l-norvaline Dehydrogenase, domain 2"/>
    <property type="match status" value="1"/>
</dbReference>
<feature type="active site" evidence="4">
    <location>
        <position position="170"/>
    </location>
</feature>
<keyword evidence="2 7" id="KW-0560">Oxidoreductase</keyword>
<dbReference type="PIRSF" id="PIRSF000103">
    <property type="entry name" value="HIBADH"/>
    <property type="match status" value="1"/>
</dbReference>
<dbReference type="Gene3D" id="3.40.50.720">
    <property type="entry name" value="NAD(P)-binding Rossmann-like Domain"/>
    <property type="match status" value="1"/>
</dbReference>
<dbReference type="PROSITE" id="PS00895">
    <property type="entry name" value="3_HYDROXYISOBUT_DH"/>
    <property type="match status" value="1"/>
</dbReference>
<evidence type="ECO:0000313" key="7">
    <source>
        <dbReference type="EMBL" id="GAM16259.1"/>
    </source>
</evidence>
<gene>
    <name evidence="7" type="ORF">SAMD00020551_4447</name>
</gene>
<proteinExistence type="inferred from homology"/>
<evidence type="ECO:0000259" key="6">
    <source>
        <dbReference type="Pfam" id="PF14833"/>
    </source>
</evidence>
<dbReference type="InterPro" id="IPR013328">
    <property type="entry name" value="6PGD_dom2"/>
</dbReference>
<keyword evidence="3" id="KW-0520">NAD</keyword>
<dbReference type="InterPro" id="IPR029154">
    <property type="entry name" value="HIBADH-like_NADP-bd"/>
</dbReference>
<dbReference type="InterPro" id="IPR036291">
    <property type="entry name" value="NAD(P)-bd_dom_sf"/>
</dbReference>
<dbReference type="GO" id="GO:0050661">
    <property type="term" value="F:NADP binding"/>
    <property type="evidence" value="ECO:0007669"/>
    <property type="project" value="InterPro"/>
</dbReference>
<reference evidence="7 8" key="1">
    <citation type="submission" date="2013-06" db="EMBL/GenBank/DDBJ databases">
        <title>Whole genome shotgun sequence of Bacillus selenatarsenatis SF-1.</title>
        <authorList>
            <person name="Kuroda M."/>
            <person name="Sei K."/>
            <person name="Yamashita M."/>
            <person name="Ike M."/>
        </authorList>
    </citation>
    <scope>NUCLEOTIDE SEQUENCE [LARGE SCALE GENOMIC DNA]</scope>
    <source>
        <strain evidence="7 8">SF-1</strain>
    </source>
</reference>
<feature type="domain" description="3-hydroxyisobutyrate dehydrogenase-like NAD-binding" evidence="6">
    <location>
        <begin position="164"/>
        <end position="282"/>
    </location>
</feature>
<protein>
    <submittedName>
        <fullName evidence="7">2-hydroxy-3-oxopropionate reductase</fullName>
        <ecNumber evidence="7">1.1.1.60</ecNumber>
    </submittedName>
</protein>
<name>A0A0A8XAE8_MESS1</name>
<organism evidence="7 8">
    <name type="scientific">Mesobacillus selenatarsenatis (strain DSM 18680 / JCM 14380 / FERM P-15431 / SF-1)</name>
    <dbReference type="NCBI Taxonomy" id="1321606"/>
    <lineage>
        <taxon>Bacteria</taxon>
        <taxon>Bacillati</taxon>
        <taxon>Bacillota</taxon>
        <taxon>Bacilli</taxon>
        <taxon>Bacillales</taxon>
        <taxon>Bacillaceae</taxon>
        <taxon>Mesobacillus</taxon>
    </lineage>
</organism>
<dbReference type="PANTHER" id="PTHR43060:SF3">
    <property type="entry name" value="2-HYDROXY-3-OXOPROPIONATE REDUCTASE"/>
    <property type="match status" value="1"/>
</dbReference>